<keyword evidence="2" id="KW-1185">Reference proteome</keyword>
<dbReference type="HOGENOM" id="CLU_1918377_0_0_1"/>
<dbReference type="AlphaFoldDB" id="A0A0C2X8M7"/>
<gene>
    <name evidence="1" type="ORF">M408DRAFT_208550</name>
</gene>
<reference evidence="1 2" key="1">
    <citation type="submission" date="2014-04" db="EMBL/GenBank/DDBJ databases">
        <authorList>
            <consortium name="DOE Joint Genome Institute"/>
            <person name="Kuo A."/>
            <person name="Zuccaro A."/>
            <person name="Kohler A."/>
            <person name="Nagy L.G."/>
            <person name="Floudas D."/>
            <person name="Copeland A."/>
            <person name="Barry K.W."/>
            <person name="Cichocki N."/>
            <person name="Veneault-Fourrey C."/>
            <person name="LaButti K."/>
            <person name="Lindquist E.A."/>
            <person name="Lipzen A."/>
            <person name="Lundell T."/>
            <person name="Morin E."/>
            <person name="Murat C."/>
            <person name="Sun H."/>
            <person name="Tunlid A."/>
            <person name="Henrissat B."/>
            <person name="Grigoriev I.V."/>
            <person name="Hibbett D.S."/>
            <person name="Martin F."/>
            <person name="Nordberg H.P."/>
            <person name="Cantor M.N."/>
            <person name="Hua S.X."/>
        </authorList>
    </citation>
    <scope>NUCLEOTIDE SEQUENCE [LARGE SCALE GENOMIC DNA]</scope>
    <source>
        <strain evidence="1 2">MAFF 305830</strain>
    </source>
</reference>
<sequence length="132" mass="14887">MHNQYNRGNIRQRGHWPGCPPCKMLALLHRKYMASANATCTSLTLVIEKLDFPEAYIHDPNSAQDGTSADSHFRTWPPMEVSLDVSRHICVSRLECVSEPLSTMHSATECWLGNTKPNPLLLVCLSQRRKLG</sequence>
<evidence type="ECO:0000313" key="2">
    <source>
        <dbReference type="Proteomes" id="UP000054097"/>
    </source>
</evidence>
<reference evidence="2" key="2">
    <citation type="submission" date="2015-01" db="EMBL/GenBank/DDBJ databases">
        <title>Evolutionary Origins and Diversification of the Mycorrhizal Mutualists.</title>
        <authorList>
            <consortium name="DOE Joint Genome Institute"/>
            <consortium name="Mycorrhizal Genomics Consortium"/>
            <person name="Kohler A."/>
            <person name="Kuo A."/>
            <person name="Nagy L.G."/>
            <person name="Floudas D."/>
            <person name="Copeland A."/>
            <person name="Barry K.W."/>
            <person name="Cichocki N."/>
            <person name="Veneault-Fourrey C."/>
            <person name="LaButti K."/>
            <person name="Lindquist E.A."/>
            <person name="Lipzen A."/>
            <person name="Lundell T."/>
            <person name="Morin E."/>
            <person name="Murat C."/>
            <person name="Riley R."/>
            <person name="Ohm R."/>
            <person name="Sun H."/>
            <person name="Tunlid A."/>
            <person name="Henrissat B."/>
            <person name="Grigoriev I.V."/>
            <person name="Hibbett D.S."/>
            <person name="Martin F."/>
        </authorList>
    </citation>
    <scope>NUCLEOTIDE SEQUENCE [LARGE SCALE GENOMIC DNA]</scope>
    <source>
        <strain evidence="2">MAFF 305830</strain>
    </source>
</reference>
<dbReference type="EMBL" id="KN824313">
    <property type="protein sequence ID" value="KIM25572.1"/>
    <property type="molecule type" value="Genomic_DNA"/>
</dbReference>
<proteinExistence type="predicted"/>
<protein>
    <submittedName>
        <fullName evidence="1">Uncharacterized protein</fullName>
    </submittedName>
</protein>
<evidence type="ECO:0000313" key="1">
    <source>
        <dbReference type="EMBL" id="KIM25572.1"/>
    </source>
</evidence>
<name>A0A0C2X8M7_SERVB</name>
<dbReference type="Proteomes" id="UP000054097">
    <property type="component" value="Unassembled WGS sequence"/>
</dbReference>
<organism evidence="1 2">
    <name type="scientific">Serendipita vermifera MAFF 305830</name>
    <dbReference type="NCBI Taxonomy" id="933852"/>
    <lineage>
        <taxon>Eukaryota</taxon>
        <taxon>Fungi</taxon>
        <taxon>Dikarya</taxon>
        <taxon>Basidiomycota</taxon>
        <taxon>Agaricomycotina</taxon>
        <taxon>Agaricomycetes</taxon>
        <taxon>Sebacinales</taxon>
        <taxon>Serendipitaceae</taxon>
        <taxon>Serendipita</taxon>
    </lineage>
</organism>
<accession>A0A0C2X8M7</accession>